<evidence type="ECO:0000313" key="1">
    <source>
        <dbReference type="EMBL" id="KTD66709.1"/>
    </source>
</evidence>
<protein>
    <submittedName>
        <fullName evidence="1">Uncharacterized protein</fullName>
    </submittedName>
</protein>
<dbReference type="OrthoDB" id="5632984at2"/>
<organism evidence="1 2">
    <name type="scientific">Legionella steelei</name>
    <dbReference type="NCBI Taxonomy" id="947033"/>
    <lineage>
        <taxon>Bacteria</taxon>
        <taxon>Pseudomonadati</taxon>
        <taxon>Pseudomonadota</taxon>
        <taxon>Gammaproteobacteria</taxon>
        <taxon>Legionellales</taxon>
        <taxon>Legionellaceae</taxon>
        <taxon>Legionella</taxon>
    </lineage>
</organism>
<accession>A0A0W0ZBY2</accession>
<comment type="caution">
    <text evidence="1">The sequence shown here is derived from an EMBL/GenBank/DDBJ whole genome shotgun (WGS) entry which is preliminary data.</text>
</comment>
<dbReference type="EMBL" id="LNYY01000021">
    <property type="protein sequence ID" value="KTD66709.1"/>
    <property type="molecule type" value="Genomic_DNA"/>
</dbReference>
<dbReference type="PATRIC" id="fig|947033.5.peg.3090"/>
<dbReference type="RefSeq" id="WP_058511771.1">
    <property type="nucleotide sequence ID" value="NZ_LNYY01000021.1"/>
</dbReference>
<dbReference type="AlphaFoldDB" id="A0A0W0ZBY2"/>
<proteinExistence type="predicted"/>
<keyword evidence="2" id="KW-1185">Reference proteome</keyword>
<reference evidence="1 2" key="1">
    <citation type="submission" date="2015-11" db="EMBL/GenBank/DDBJ databases">
        <title>Genomic analysis of 38 Legionella species identifies large and diverse effector repertoires.</title>
        <authorList>
            <person name="Burstein D."/>
            <person name="Amaro F."/>
            <person name="Zusman T."/>
            <person name="Lifshitz Z."/>
            <person name="Cohen O."/>
            <person name="Gilbert J.A."/>
            <person name="Pupko T."/>
            <person name="Shuman H.A."/>
            <person name="Segal G."/>
        </authorList>
    </citation>
    <scope>NUCLEOTIDE SEQUENCE [LARGE SCALE GENOMIC DNA]</scope>
    <source>
        <strain evidence="1 2">IMVS3376</strain>
    </source>
</reference>
<gene>
    <name evidence="1" type="ORF">Lste_2915</name>
</gene>
<evidence type="ECO:0000313" key="2">
    <source>
        <dbReference type="Proteomes" id="UP000054926"/>
    </source>
</evidence>
<sequence length="1067" mass="121864">MQHQNIDPFLETAILSGNINALKFHLDEMDLSKTVLLKEYLQLAVDNKQVYSIFYILNKMRTLKQISGMEFLNEAVKYCSLYDFNFLMGFERINLSSEFSSIDNIKKLNPKTIQFILKSPGAYSTTFMRQLFTLPLHSLIKDNVLFDALEICFSRYRINFMADLASLQPHEIESLLNNENTFGLLSWCLASGVNPQIIHDIATKKNADLLSIVLIAASYPNSKFTKESVLKLLQQLDPKIFIANETHILLAEKLNNVELYKAILKLSEQGSEIKIENIQYDKNKLAHVKTLQGALRVSQRADELYPKIFGVNQPYSFWMTDKPMNRFHALLENKEQDKVKKMLGYLAVKFIDEHHIIMPSLASPLFLATTTTTQHVSTVVNFESIMNSGYLLSETARTDLGIMGMPTVMNDEDRKLLDQQLVCTAPYLTAFNSTNYFCQIKLKLYDMPLSYLKHSVIKLGDYVARSRIPFSANLTPNVAISSQFDDKTKSCRYTFTLDGNDSISVDIAGKDEIFHGINGFKESLCHIFYIINSLPDTDLGKKIKNNIVDHFTSLQQQNGLSNHLNAINEQLFKFMEIDFTRGLPLSFEYLQAFIFNTYNPPQIVSIDALEDLIKRGSPQNFKMFFSQFPFLKTAFIFSEMIKMAPPNRLAEVMQVLEETSPSTYLAARAHLNDFLNARPAEVHEYAVKLSLKESKHSQHNLGALAKHLQTTLADPSMKEERLKLMNQYKDQVIALRNYLRTMYADITFAGNNSKMREILTNPDIIYAFTKNNQGVLAAILAFEIEAKLNHQQSKETFITTIESQQSLVKVDYTLGTVLLNALSMPQFFVGSAPLNTPVQSDEKKILTLYIQQKLMVDNLLQPIEESLINLNAQYDPKIQLNEYLYPDHDQYLSYKPEDWKSNEYQELLSVLYEHISDESFSANPDIPREVNHGMHRLLSKMYPNETIAFDADNKLFVLNNISSDELLSHFLSSSYLLETYISHLLFDTLHFGVALTRQNDICKIQLNDKIVSFNDLISSAMQELTKVGVNSSNAIVAEQLALRVKMLESWCITHDKLSPSQNILSNP</sequence>
<dbReference type="Proteomes" id="UP000054926">
    <property type="component" value="Unassembled WGS sequence"/>
</dbReference>
<name>A0A0W0ZBY2_9GAMM</name>